<feature type="transmembrane region" description="Helical" evidence="1">
    <location>
        <begin position="119"/>
        <end position="147"/>
    </location>
</feature>
<protein>
    <recommendedName>
        <fullName evidence="4">Pali-domain-containing protein</fullName>
    </recommendedName>
</protein>
<dbReference type="EMBL" id="KL198025">
    <property type="protein sequence ID" value="KDQ16999.1"/>
    <property type="molecule type" value="Genomic_DNA"/>
</dbReference>
<keyword evidence="3" id="KW-1185">Reference proteome</keyword>
<sequence length="244" mass="26626">MSRLICVPSVVLLFVAFILLLLVSISTPFLRPLDITRVKFNTPVSVEGISTTQLRLGIWAWCTEQGGGFACGPTARSYSVNVANQQTISHTWTRALIVHPIAAAITLIAFALSFSQHLLVMLLASLTAFLAALMTLVAFCIDIALYARVHQVMHRLTGVTENTDTAPGFWLTLVSFILLLIAGCTVCFGRRRQLRATQPATPVSSGLLARDPETAQVSGFQPATAPPPVTGARPWYKRGFRRNY</sequence>
<dbReference type="AlphaFoldDB" id="A0A067MN76"/>
<dbReference type="Pfam" id="PF06687">
    <property type="entry name" value="SUR7"/>
    <property type="match status" value="1"/>
</dbReference>
<keyword evidence="1" id="KW-0812">Transmembrane</keyword>
<dbReference type="InParanoid" id="A0A067MN76"/>
<keyword evidence="1" id="KW-0472">Membrane</keyword>
<evidence type="ECO:0000256" key="1">
    <source>
        <dbReference type="SAM" id="Phobius"/>
    </source>
</evidence>
<dbReference type="OrthoDB" id="2354757at2759"/>
<dbReference type="PANTHER" id="PTHR28013">
    <property type="entry name" value="PROTEIN DCV1-RELATED"/>
    <property type="match status" value="1"/>
</dbReference>
<reference evidence="3" key="1">
    <citation type="journal article" date="2014" name="Proc. Natl. Acad. Sci. U.S.A.">
        <title>Extensive sampling of basidiomycete genomes demonstrates inadequacy of the white-rot/brown-rot paradigm for wood decay fungi.</title>
        <authorList>
            <person name="Riley R."/>
            <person name="Salamov A.A."/>
            <person name="Brown D.W."/>
            <person name="Nagy L.G."/>
            <person name="Floudas D."/>
            <person name="Held B.W."/>
            <person name="Levasseur A."/>
            <person name="Lombard V."/>
            <person name="Morin E."/>
            <person name="Otillar R."/>
            <person name="Lindquist E.A."/>
            <person name="Sun H."/>
            <person name="LaButti K.M."/>
            <person name="Schmutz J."/>
            <person name="Jabbour D."/>
            <person name="Luo H."/>
            <person name="Baker S.E."/>
            <person name="Pisabarro A.G."/>
            <person name="Walton J.D."/>
            <person name="Blanchette R.A."/>
            <person name="Henrissat B."/>
            <person name="Martin F."/>
            <person name="Cullen D."/>
            <person name="Hibbett D.S."/>
            <person name="Grigoriev I.V."/>
        </authorList>
    </citation>
    <scope>NUCLEOTIDE SEQUENCE [LARGE SCALE GENOMIC DNA]</scope>
    <source>
        <strain evidence="3">FD-172 SS1</strain>
    </source>
</reference>
<feature type="transmembrane region" description="Helical" evidence="1">
    <location>
        <begin position="167"/>
        <end position="188"/>
    </location>
</feature>
<dbReference type="GO" id="GO:0035838">
    <property type="term" value="C:growing cell tip"/>
    <property type="evidence" value="ECO:0007669"/>
    <property type="project" value="TreeGrafter"/>
</dbReference>
<dbReference type="InterPro" id="IPR051380">
    <property type="entry name" value="pH-response_reg_palI/RIM9"/>
</dbReference>
<feature type="transmembrane region" description="Helical" evidence="1">
    <location>
        <begin position="92"/>
        <end position="112"/>
    </location>
</feature>
<evidence type="ECO:0000313" key="2">
    <source>
        <dbReference type="EMBL" id="KDQ16999.1"/>
    </source>
</evidence>
<evidence type="ECO:0000313" key="3">
    <source>
        <dbReference type="Proteomes" id="UP000027195"/>
    </source>
</evidence>
<organism evidence="2 3">
    <name type="scientific">Botryobasidium botryosum (strain FD-172 SS1)</name>
    <dbReference type="NCBI Taxonomy" id="930990"/>
    <lineage>
        <taxon>Eukaryota</taxon>
        <taxon>Fungi</taxon>
        <taxon>Dikarya</taxon>
        <taxon>Basidiomycota</taxon>
        <taxon>Agaricomycotina</taxon>
        <taxon>Agaricomycetes</taxon>
        <taxon>Cantharellales</taxon>
        <taxon>Botryobasidiaceae</taxon>
        <taxon>Botryobasidium</taxon>
    </lineage>
</organism>
<dbReference type="GO" id="GO:0005886">
    <property type="term" value="C:plasma membrane"/>
    <property type="evidence" value="ECO:0007669"/>
    <property type="project" value="InterPro"/>
</dbReference>
<dbReference type="PANTHER" id="PTHR28013:SF4">
    <property type="entry name" value="MARVEL DOMAIN-CONTAINING PROTEIN"/>
    <property type="match status" value="1"/>
</dbReference>
<dbReference type="HOGENOM" id="CLU_088627_0_0_1"/>
<gene>
    <name evidence="2" type="ORF">BOTBODRAFT_186184</name>
</gene>
<dbReference type="GO" id="GO:0032153">
    <property type="term" value="C:cell division site"/>
    <property type="evidence" value="ECO:0007669"/>
    <property type="project" value="TreeGrafter"/>
</dbReference>
<dbReference type="InterPro" id="IPR009571">
    <property type="entry name" value="SUR7/Rim9-like_fungi"/>
</dbReference>
<dbReference type="STRING" id="930990.A0A067MN76"/>
<accession>A0A067MN76</accession>
<dbReference type="Proteomes" id="UP000027195">
    <property type="component" value="Unassembled WGS sequence"/>
</dbReference>
<name>A0A067MN76_BOTB1</name>
<keyword evidence="1" id="KW-1133">Transmembrane helix</keyword>
<proteinExistence type="predicted"/>
<dbReference type="Gene3D" id="1.20.140.150">
    <property type="match status" value="1"/>
</dbReference>
<evidence type="ECO:0008006" key="4">
    <source>
        <dbReference type="Google" id="ProtNLM"/>
    </source>
</evidence>